<evidence type="ECO:0000313" key="2">
    <source>
        <dbReference type="EMBL" id="KAG9249203.1"/>
    </source>
</evidence>
<feature type="compositionally biased region" description="Polar residues" evidence="1">
    <location>
        <begin position="73"/>
        <end position="82"/>
    </location>
</feature>
<feature type="compositionally biased region" description="Low complexity" evidence="1">
    <location>
        <begin position="124"/>
        <end position="151"/>
    </location>
</feature>
<dbReference type="Proteomes" id="UP000887226">
    <property type="component" value="Unassembled WGS sequence"/>
</dbReference>
<comment type="caution">
    <text evidence="2">The sequence shown here is derived from an EMBL/GenBank/DDBJ whole genome shotgun (WGS) entry which is preliminary data.</text>
</comment>
<accession>A0A9P7ZBM4</accession>
<feature type="region of interest" description="Disordered" evidence="1">
    <location>
        <begin position="1"/>
        <end position="436"/>
    </location>
</feature>
<feature type="compositionally biased region" description="Polar residues" evidence="1">
    <location>
        <begin position="92"/>
        <end position="115"/>
    </location>
</feature>
<evidence type="ECO:0008006" key="4">
    <source>
        <dbReference type="Google" id="ProtNLM"/>
    </source>
</evidence>
<protein>
    <recommendedName>
        <fullName evidence="4">Proteophosphoglycan 5</fullName>
    </recommendedName>
</protein>
<feature type="compositionally biased region" description="Polar residues" evidence="1">
    <location>
        <begin position="321"/>
        <end position="333"/>
    </location>
</feature>
<feature type="compositionally biased region" description="Polar residues" evidence="1">
    <location>
        <begin position="33"/>
        <end position="50"/>
    </location>
</feature>
<feature type="compositionally biased region" description="Basic and acidic residues" evidence="1">
    <location>
        <begin position="181"/>
        <end position="201"/>
    </location>
</feature>
<feature type="compositionally biased region" description="Polar residues" evidence="1">
    <location>
        <begin position="403"/>
        <end position="428"/>
    </location>
</feature>
<dbReference type="Pfam" id="PF15365">
    <property type="entry name" value="PNRC"/>
    <property type="match status" value="1"/>
</dbReference>
<dbReference type="GO" id="GO:0016071">
    <property type="term" value="P:mRNA metabolic process"/>
    <property type="evidence" value="ECO:0007669"/>
    <property type="project" value="UniProtKB-ARBA"/>
</dbReference>
<feature type="compositionally biased region" description="Polar residues" evidence="1">
    <location>
        <begin position="1"/>
        <end position="24"/>
    </location>
</feature>
<reference evidence="2" key="1">
    <citation type="journal article" date="2021" name="IMA Fungus">
        <title>Genomic characterization of three marine fungi, including Emericellopsis atlantica sp. nov. with signatures of a generalist lifestyle and marine biomass degradation.</title>
        <authorList>
            <person name="Hagestad O.C."/>
            <person name="Hou L."/>
            <person name="Andersen J.H."/>
            <person name="Hansen E.H."/>
            <person name="Altermark B."/>
            <person name="Li C."/>
            <person name="Kuhnert E."/>
            <person name="Cox R.J."/>
            <person name="Crous P.W."/>
            <person name="Spatafora J.W."/>
            <person name="Lail K."/>
            <person name="Amirebrahimi M."/>
            <person name="Lipzen A."/>
            <person name="Pangilinan J."/>
            <person name="Andreopoulos W."/>
            <person name="Hayes R.D."/>
            <person name="Ng V."/>
            <person name="Grigoriev I.V."/>
            <person name="Jackson S.A."/>
            <person name="Sutton T.D.S."/>
            <person name="Dobson A.D.W."/>
            <person name="Rama T."/>
        </authorList>
    </citation>
    <scope>NUCLEOTIDE SEQUENCE</scope>
    <source>
        <strain evidence="2">TRa3180A</strain>
    </source>
</reference>
<keyword evidence="3" id="KW-1185">Reference proteome</keyword>
<dbReference type="AlphaFoldDB" id="A0A9P7ZBM4"/>
<feature type="compositionally biased region" description="Polar residues" evidence="1">
    <location>
        <begin position="286"/>
        <end position="300"/>
    </location>
</feature>
<name>A0A9P7ZBM4_9HELO</name>
<evidence type="ECO:0000313" key="3">
    <source>
        <dbReference type="Proteomes" id="UP000887226"/>
    </source>
</evidence>
<sequence length="458" mass="48802">MSTVLPPSQGGRSVTAPASTSAQQHRSHALRPRNQNSNRNHQAHATNSSDIESHNEAPDTPPRTPRRQEQKSNENIPDTASKQKSRGKKPKNVNTSPAMTRNGRNISPSNNTTVPLSDAKPISTPTTAAFAGPTFHASPAPSALPIPSFFSKSVPESPGTKSIKEATPSPPSDAPLTRTQAQREESPLDIFFKADREEKARARSATSVANEPIGPFPPPAGSPQESYIPPSTGSFHPVRPRPAQRNSSSGMFAMELDGAKSPGEAYGPAFSTPYSERMNAARLSPRANQSPSQGRHTPNSEALKAYLFSGQPAPSPDGHSPNPSQKAYSSQGVPINLGLDRDIITPGNQKNPAAAAARAQYNSMGRSSGLRQEVHPTGTPPKPCQQPNTYASPPSPYRRYDNTRTQSLTTRPTITSPYGVSSQTGSQDSHIRGMEDSLRRILNLGPASPGNTGSNVKC</sequence>
<dbReference type="OrthoDB" id="2142961at2759"/>
<evidence type="ECO:0000256" key="1">
    <source>
        <dbReference type="SAM" id="MobiDB-lite"/>
    </source>
</evidence>
<proteinExistence type="predicted"/>
<feature type="compositionally biased region" description="Polar residues" evidence="1">
    <location>
        <begin position="360"/>
        <end position="370"/>
    </location>
</feature>
<gene>
    <name evidence="2" type="ORF">BJ878DRAFT_91763</name>
</gene>
<dbReference type="InterPro" id="IPR028322">
    <property type="entry name" value="PNRC-like_rgn"/>
</dbReference>
<dbReference type="EMBL" id="MU253738">
    <property type="protein sequence ID" value="KAG9249203.1"/>
    <property type="molecule type" value="Genomic_DNA"/>
</dbReference>
<organism evidence="2 3">
    <name type="scientific">Calycina marina</name>
    <dbReference type="NCBI Taxonomy" id="1763456"/>
    <lineage>
        <taxon>Eukaryota</taxon>
        <taxon>Fungi</taxon>
        <taxon>Dikarya</taxon>
        <taxon>Ascomycota</taxon>
        <taxon>Pezizomycotina</taxon>
        <taxon>Leotiomycetes</taxon>
        <taxon>Helotiales</taxon>
        <taxon>Pezizellaceae</taxon>
        <taxon>Calycina</taxon>
    </lineage>
</organism>